<comment type="caution">
    <text evidence="1">The sequence shown here is derived from an EMBL/GenBank/DDBJ whole genome shotgun (WGS) entry which is preliminary data.</text>
</comment>
<dbReference type="OrthoDB" id="678493at2"/>
<evidence type="ECO:0000313" key="2">
    <source>
        <dbReference type="Proteomes" id="UP000283433"/>
    </source>
</evidence>
<protein>
    <recommendedName>
        <fullName evidence="3">Trm112 family protein</fullName>
    </recommendedName>
</protein>
<proteinExistence type="predicted"/>
<evidence type="ECO:0008006" key="3">
    <source>
        <dbReference type="Google" id="ProtNLM"/>
    </source>
</evidence>
<dbReference type="EMBL" id="MBTA01000026">
    <property type="protein sequence ID" value="RKD14450.1"/>
    <property type="molecule type" value="Genomic_DNA"/>
</dbReference>
<dbReference type="InterPro" id="IPR005651">
    <property type="entry name" value="Trm112-like"/>
</dbReference>
<reference evidence="1 2" key="1">
    <citation type="submission" date="2016-07" db="EMBL/GenBank/DDBJ databases">
        <title>Genome of Pelobium manganitolerans.</title>
        <authorList>
            <person name="Wu S."/>
            <person name="Wang G."/>
        </authorList>
    </citation>
    <scope>NUCLEOTIDE SEQUENCE [LARGE SCALE GENOMIC DNA]</scope>
    <source>
        <strain evidence="1 2">YS-25</strain>
    </source>
</reference>
<sequence length="88" mass="10142">MKTTTFNKLCCPFDKGDLNLEIIGQDLDGNILEGILNCQSCKRVYPIVSGIPIMSPDEYREFRLEKPLLNRMVGERMSSDFRLIEQEN</sequence>
<dbReference type="AlphaFoldDB" id="A0A419S465"/>
<dbReference type="Gene3D" id="2.20.25.10">
    <property type="match status" value="1"/>
</dbReference>
<name>A0A419S465_9SPHI</name>
<gene>
    <name evidence="1" type="ORF">BCY91_08230</name>
</gene>
<dbReference type="RefSeq" id="WP_120182455.1">
    <property type="nucleotide sequence ID" value="NZ_MBTA01000026.1"/>
</dbReference>
<keyword evidence="2" id="KW-1185">Reference proteome</keyword>
<dbReference type="Pfam" id="PF03966">
    <property type="entry name" value="Trm112p"/>
    <property type="match status" value="1"/>
</dbReference>
<organism evidence="1 2">
    <name type="scientific">Pelobium manganitolerans</name>
    <dbReference type="NCBI Taxonomy" id="1842495"/>
    <lineage>
        <taxon>Bacteria</taxon>
        <taxon>Pseudomonadati</taxon>
        <taxon>Bacteroidota</taxon>
        <taxon>Sphingobacteriia</taxon>
        <taxon>Sphingobacteriales</taxon>
        <taxon>Sphingobacteriaceae</taxon>
        <taxon>Pelobium</taxon>
    </lineage>
</organism>
<evidence type="ECO:0000313" key="1">
    <source>
        <dbReference type="EMBL" id="RKD14450.1"/>
    </source>
</evidence>
<dbReference type="SUPFAM" id="SSF158997">
    <property type="entry name" value="Trm112p-like"/>
    <property type="match status" value="1"/>
</dbReference>
<dbReference type="Proteomes" id="UP000283433">
    <property type="component" value="Unassembled WGS sequence"/>
</dbReference>
<accession>A0A419S465</accession>